<dbReference type="InterPro" id="IPR000447">
    <property type="entry name" value="G3P_DH_FAD-dep"/>
</dbReference>
<evidence type="ECO:0000256" key="2">
    <source>
        <dbReference type="ARBA" id="ARBA00007330"/>
    </source>
</evidence>
<dbReference type="Gene3D" id="3.30.9.10">
    <property type="entry name" value="D-Amino Acid Oxidase, subunit A, domain 2"/>
    <property type="match status" value="1"/>
</dbReference>
<dbReference type="InterPro" id="IPR038299">
    <property type="entry name" value="DAO_C_sf"/>
</dbReference>
<keyword evidence="3 6" id="KW-0285">Flavoprotein</keyword>
<evidence type="ECO:0000259" key="8">
    <source>
        <dbReference type="Pfam" id="PF16901"/>
    </source>
</evidence>
<evidence type="ECO:0000256" key="3">
    <source>
        <dbReference type="ARBA" id="ARBA00022630"/>
    </source>
</evidence>
<evidence type="ECO:0000256" key="6">
    <source>
        <dbReference type="RuleBase" id="RU361217"/>
    </source>
</evidence>
<dbReference type="EC" id="1.1.5.3" evidence="6"/>
<dbReference type="PRINTS" id="PR01001">
    <property type="entry name" value="FADG3PDH"/>
</dbReference>
<dbReference type="Pfam" id="PF16901">
    <property type="entry name" value="DAO_C"/>
    <property type="match status" value="1"/>
</dbReference>
<comment type="catalytic activity">
    <reaction evidence="6">
        <text>a quinone + sn-glycerol 3-phosphate = dihydroxyacetone phosphate + a quinol</text>
        <dbReference type="Rhea" id="RHEA:18977"/>
        <dbReference type="ChEBI" id="CHEBI:24646"/>
        <dbReference type="ChEBI" id="CHEBI:57597"/>
        <dbReference type="ChEBI" id="CHEBI:57642"/>
        <dbReference type="ChEBI" id="CHEBI:132124"/>
        <dbReference type="EC" id="1.1.5.3"/>
    </reaction>
</comment>
<dbReference type="Gene3D" id="3.50.50.60">
    <property type="entry name" value="FAD/NAD(P)-binding domain"/>
    <property type="match status" value="1"/>
</dbReference>
<dbReference type="Proteomes" id="UP001597101">
    <property type="component" value="Unassembled WGS sequence"/>
</dbReference>
<dbReference type="GO" id="GO:0004368">
    <property type="term" value="F:glycerol-3-phosphate dehydrogenase (quinone) activity"/>
    <property type="evidence" value="ECO:0007669"/>
    <property type="project" value="UniProtKB-EC"/>
</dbReference>
<dbReference type="PANTHER" id="PTHR11985:SF15">
    <property type="entry name" value="GLYCEROL-3-PHOSPHATE DEHYDROGENASE, MITOCHONDRIAL"/>
    <property type="match status" value="1"/>
</dbReference>
<dbReference type="NCBIfam" id="NF008899">
    <property type="entry name" value="PRK12266.1"/>
    <property type="match status" value="1"/>
</dbReference>
<evidence type="ECO:0000313" key="9">
    <source>
        <dbReference type="EMBL" id="MFD0916101.1"/>
    </source>
</evidence>
<dbReference type="InterPro" id="IPR006076">
    <property type="entry name" value="FAD-dep_OxRdtase"/>
</dbReference>
<dbReference type="Gene3D" id="6.10.250.1890">
    <property type="match status" value="1"/>
</dbReference>
<dbReference type="PROSITE" id="PS00977">
    <property type="entry name" value="FAD_G3PDH_1"/>
    <property type="match status" value="1"/>
</dbReference>
<dbReference type="NCBIfam" id="NF009906">
    <property type="entry name" value="PRK13369.1"/>
    <property type="match status" value="1"/>
</dbReference>
<feature type="domain" description="Alpha-glycerophosphate oxidase C-terminal" evidence="8">
    <location>
        <begin position="390"/>
        <end position="498"/>
    </location>
</feature>
<accession>A0ABW3FCA2</accession>
<feature type="domain" description="FAD dependent oxidoreductase" evidence="7">
    <location>
        <begin position="6"/>
        <end position="334"/>
    </location>
</feature>
<comment type="similarity">
    <text evidence="2 6">Belongs to the FAD-dependent glycerol-3-phosphate dehydrogenase family.</text>
</comment>
<dbReference type="PANTHER" id="PTHR11985">
    <property type="entry name" value="GLYCEROL-3-PHOSPHATE DEHYDROGENASE"/>
    <property type="match status" value="1"/>
</dbReference>
<evidence type="ECO:0000256" key="4">
    <source>
        <dbReference type="ARBA" id="ARBA00022827"/>
    </source>
</evidence>
<dbReference type="EMBL" id="JBHTJV010000003">
    <property type="protein sequence ID" value="MFD0916101.1"/>
    <property type="molecule type" value="Genomic_DNA"/>
</dbReference>
<dbReference type="Gene3D" id="1.10.8.870">
    <property type="entry name" value="Alpha-glycerophosphate oxidase, cap domain"/>
    <property type="match status" value="1"/>
</dbReference>
<name>A0ABW3FCA2_9HYPH</name>
<keyword evidence="4" id="KW-0274">FAD</keyword>
<keyword evidence="10" id="KW-1185">Reference proteome</keyword>
<dbReference type="InterPro" id="IPR036188">
    <property type="entry name" value="FAD/NAD-bd_sf"/>
</dbReference>
<sequence>MVQDIDVFIIGGGINGVGIARDAAGRGYTTVLCEMNDLASGTSNWSSKLVHGGVRYLEHYEFMLVRKALKEREVLWSLAPHIIRPMRFIMPHHKDLRPAWLLRLGLFLYDNIGGRKLLPGTRTVDLANGVYGKPLKAMFTKGFQYSDCQVDDARLVVLNAMDAKEHGAQILVRNECVSARREGDKWHVTTRNALTGGTQDFSARLVVNAAGPWIDSVLGKTFGRNDAHNVRMVQGSHIVVPKLFEHDNAYIFQNADGRIIFAIPFTHDTTLIGTTDRDYEGDPADVAITPDEIDYLCAAASEYFEQEVTKESIVWTYSGVRPLYDDGASAAQEATRDYIFKQDGGKGDPDVIGAPLINIFGGKITTYRELAERMMDEIETELGRRKGKWTGTKPLPGGDFPTESFNALVEKTLQRYPFLDPKDADRMCHAYGTRIAMVLGQASSADQLGEEFGAGLSEAEVRYLMTNEWAMTADDIVWRRSKLGMLMSDKQIAALDKWMKAEAA</sequence>
<organism evidence="9 10">
    <name type="scientific">Pseudahrensia aquimaris</name>
    <dbReference type="NCBI Taxonomy" id="744461"/>
    <lineage>
        <taxon>Bacteria</taxon>
        <taxon>Pseudomonadati</taxon>
        <taxon>Pseudomonadota</taxon>
        <taxon>Alphaproteobacteria</taxon>
        <taxon>Hyphomicrobiales</taxon>
        <taxon>Ahrensiaceae</taxon>
        <taxon>Pseudahrensia</taxon>
    </lineage>
</organism>
<evidence type="ECO:0000256" key="5">
    <source>
        <dbReference type="ARBA" id="ARBA00023002"/>
    </source>
</evidence>
<dbReference type="SUPFAM" id="SSF51905">
    <property type="entry name" value="FAD/NAD(P)-binding domain"/>
    <property type="match status" value="1"/>
</dbReference>
<evidence type="ECO:0000256" key="1">
    <source>
        <dbReference type="ARBA" id="ARBA00001974"/>
    </source>
</evidence>
<proteinExistence type="inferred from homology"/>
<evidence type="ECO:0000313" key="10">
    <source>
        <dbReference type="Proteomes" id="UP001597101"/>
    </source>
</evidence>
<comment type="cofactor">
    <cofactor evidence="1 6">
        <name>FAD</name>
        <dbReference type="ChEBI" id="CHEBI:57692"/>
    </cofactor>
</comment>
<dbReference type="PROSITE" id="PS00978">
    <property type="entry name" value="FAD_G3PDH_2"/>
    <property type="match status" value="1"/>
</dbReference>
<dbReference type="InterPro" id="IPR031656">
    <property type="entry name" value="DAO_C"/>
</dbReference>
<dbReference type="Pfam" id="PF01266">
    <property type="entry name" value="DAO"/>
    <property type="match status" value="1"/>
</dbReference>
<protein>
    <recommendedName>
        <fullName evidence="6">Glycerol-3-phosphate dehydrogenase</fullName>
        <ecNumber evidence="6">1.1.5.3</ecNumber>
    </recommendedName>
</protein>
<gene>
    <name evidence="9" type="primary">glpD</name>
    <name evidence="9" type="ORF">ACFQ14_06750</name>
</gene>
<comment type="caution">
    <text evidence="9">The sequence shown here is derived from an EMBL/GenBank/DDBJ whole genome shotgun (WGS) entry which is preliminary data.</text>
</comment>
<dbReference type="RefSeq" id="WP_377212089.1">
    <property type="nucleotide sequence ID" value="NZ_JBHTJV010000003.1"/>
</dbReference>
<evidence type="ECO:0000259" key="7">
    <source>
        <dbReference type="Pfam" id="PF01266"/>
    </source>
</evidence>
<keyword evidence="5 6" id="KW-0560">Oxidoreductase</keyword>
<reference evidence="10" key="1">
    <citation type="journal article" date="2019" name="Int. J. Syst. Evol. Microbiol.">
        <title>The Global Catalogue of Microorganisms (GCM) 10K type strain sequencing project: providing services to taxonomists for standard genome sequencing and annotation.</title>
        <authorList>
            <consortium name="The Broad Institute Genomics Platform"/>
            <consortium name="The Broad Institute Genome Sequencing Center for Infectious Disease"/>
            <person name="Wu L."/>
            <person name="Ma J."/>
        </authorList>
    </citation>
    <scope>NUCLEOTIDE SEQUENCE [LARGE SCALE GENOMIC DNA]</scope>
    <source>
        <strain evidence="10">CCUG 60023</strain>
    </source>
</reference>